<dbReference type="Proteomes" id="UP000189981">
    <property type="component" value="Unassembled WGS sequence"/>
</dbReference>
<dbReference type="AlphaFoldDB" id="A0A1T5B864"/>
<dbReference type="STRING" id="572036.SAMN05661099_1410"/>
<dbReference type="EMBL" id="FUYR01000001">
    <property type="protein sequence ID" value="SKB43355.1"/>
    <property type="molecule type" value="Genomic_DNA"/>
</dbReference>
<protein>
    <submittedName>
        <fullName evidence="2">Thioredoxin-related protein</fullName>
    </submittedName>
</protein>
<evidence type="ECO:0000259" key="1">
    <source>
        <dbReference type="Pfam" id="PF13098"/>
    </source>
</evidence>
<reference evidence="3" key="1">
    <citation type="submission" date="2017-02" db="EMBL/GenBank/DDBJ databases">
        <authorList>
            <person name="Varghese N."/>
            <person name="Submissions S."/>
        </authorList>
    </citation>
    <scope>NUCLEOTIDE SEQUENCE [LARGE SCALE GENOMIC DNA]</scope>
    <source>
        <strain evidence="3">DSM 22385</strain>
    </source>
</reference>
<gene>
    <name evidence="2" type="ORF">SAMN05661099_1410</name>
</gene>
<accession>A0A1T5B864</accession>
<dbReference type="SUPFAM" id="SSF52833">
    <property type="entry name" value="Thioredoxin-like"/>
    <property type="match status" value="1"/>
</dbReference>
<evidence type="ECO:0000313" key="2">
    <source>
        <dbReference type="EMBL" id="SKB43355.1"/>
    </source>
</evidence>
<organism evidence="2 3">
    <name type="scientific">Daejeonella lutea</name>
    <dbReference type="NCBI Taxonomy" id="572036"/>
    <lineage>
        <taxon>Bacteria</taxon>
        <taxon>Pseudomonadati</taxon>
        <taxon>Bacteroidota</taxon>
        <taxon>Sphingobacteriia</taxon>
        <taxon>Sphingobacteriales</taxon>
        <taxon>Sphingobacteriaceae</taxon>
        <taxon>Daejeonella</taxon>
    </lineage>
</organism>
<proteinExistence type="predicted"/>
<dbReference type="InterPro" id="IPR012336">
    <property type="entry name" value="Thioredoxin-like_fold"/>
</dbReference>
<dbReference type="Pfam" id="PF13098">
    <property type="entry name" value="Thioredoxin_2"/>
    <property type="match status" value="1"/>
</dbReference>
<evidence type="ECO:0000313" key="3">
    <source>
        <dbReference type="Proteomes" id="UP000189981"/>
    </source>
</evidence>
<keyword evidence="3" id="KW-1185">Reference proteome</keyword>
<dbReference type="OrthoDB" id="9811036at2"/>
<dbReference type="InterPro" id="IPR036249">
    <property type="entry name" value="Thioredoxin-like_sf"/>
</dbReference>
<sequence length="172" mass="19631">MFMLQIRGYAASLASDLPSNNMYRTLAITLVFTLLTFKSIGQSKALKFEELDELQGAVQKPVIVLIMTDWCKFCHAMQNSLLRNQKLQPLVSSKFYTVFLDAEERSDILFAGRTFKYKSGINQLARELATKNGKISYPTLCILNSNSEIIYQHEGYLSPQELLYTLKKITEI</sequence>
<name>A0A1T5B864_9SPHI</name>
<feature type="domain" description="Thioredoxin-like fold" evidence="1">
    <location>
        <begin position="59"/>
        <end position="163"/>
    </location>
</feature>
<dbReference type="Gene3D" id="3.40.30.10">
    <property type="entry name" value="Glutaredoxin"/>
    <property type="match status" value="1"/>
</dbReference>